<dbReference type="InterPro" id="IPR024078">
    <property type="entry name" value="LmbE-like_dom_sf"/>
</dbReference>
<dbReference type="GO" id="GO:0000225">
    <property type="term" value="F:N-acetylglucosaminylphosphatidylinositol deacetylase activity"/>
    <property type="evidence" value="ECO:0007669"/>
    <property type="project" value="UniProtKB-EC"/>
</dbReference>
<dbReference type="GO" id="GO:0005783">
    <property type="term" value="C:endoplasmic reticulum"/>
    <property type="evidence" value="ECO:0007669"/>
    <property type="project" value="TreeGrafter"/>
</dbReference>
<keyword evidence="3" id="KW-1133">Transmembrane helix</keyword>
<evidence type="ECO:0000313" key="5">
    <source>
        <dbReference type="Proteomes" id="UP001190700"/>
    </source>
</evidence>
<dbReference type="PANTHER" id="PTHR12993:SF11">
    <property type="entry name" value="N-ACETYLGLUCOSAMINYL-PHOSPHATIDYLINOSITOL DE-N-ACETYLASE"/>
    <property type="match status" value="1"/>
</dbReference>
<comment type="caution">
    <text evidence="4">The sequence shown here is derived from an EMBL/GenBank/DDBJ whole genome shotgun (WGS) entry which is preliminary data.</text>
</comment>
<keyword evidence="5" id="KW-1185">Reference proteome</keyword>
<dbReference type="Gene3D" id="3.40.50.10320">
    <property type="entry name" value="LmbE-like"/>
    <property type="match status" value="1"/>
</dbReference>
<accession>A0AAE0EW19</accession>
<protein>
    <recommendedName>
        <fullName evidence="2">N-acetylglucosaminylphosphatidylinositol deacetylase</fullName>
        <ecNumber evidence="2">3.5.1.89</ecNumber>
    </recommendedName>
</protein>
<name>A0AAE0EW19_9CHLO</name>
<dbReference type="Proteomes" id="UP001190700">
    <property type="component" value="Unassembled WGS sequence"/>
</dbReference>
<organism evidence="4 5">
    <name type="scientific">Cymbomonas tetramitiformis</name>
    <dbReference type="NCBI Taxonomy" id="36881"/>
    <lineage>
        <taxon>Eukaryota</taxon>
        <taxon>Viridiplantae</taxon>
        <taxon>Chlorophyta</taxon>
        <taxon>Pyramimonadophyceae</taxon>
        <taxon>Pyramimonadales</taxon>
        <taxon>Pyramimonadaceae</taxon>
        <taxon>Cymbomonas</taxon>
    </lineage>
</organism>
<dbReference type="EC" id="3.5.1.89" evidence="2"/>
<feature type="transmembrane region" description="Helical" evidence="3">
    <location>
        <begin position="6"/>
        <end position="26"/>
    </location>
</feature>
<keyword evidence="3" id="KW-0472">Membrane</keyword>
<dbReference type="PANTHER" id="PTHR12993">
    <property type="entry name" value="N-ACETYLGLUCOSAMINYL-PHOSPHATIDYLINOSITOL DE-N-ACETYLASE-RELATED"/>
    <property type="match status" value="1"/>
</dbReference>
<reference evidence="4 5" key="1">
    <citation type="journal article" date="2015" name="Genome Biol. Evol.">
        <title>Comparative Genomics of a Bacterivorous Green Alga Reveals Evolutionary Causalities and Consequences of Phago-Mixotrophic Mode of Nutrition.</title>
        <authorList>
            <person name="Burns J.A."/>
            <person name="Paasch A."/>
            <person name="Narechania A."/>
            <person name="Kim E."/>
        </authorList>
    </citation>
    <scope>NUCLEOTIDE SEQUENCE [LARGE SCALE GENOMIC DNA]</scope>
    <source>
        <strain evidence="4 5">PLY_AMNH</strain>
    </source>
</reference>
<evidence type="ECO:0000313" key="4">
    <source>
        <dbReference type="EMBL" id="KAK3242167.1"/>
    </source>
</evidence>
<proteinExistence type="inferred from homology"/>
<evidence type="ECO:0000256" key="3">
    <source>
        <dbReference type="SAM" id="Phobius"/>
    </source>
</evidence>
<gene>
    <name evidence="4" type="ORF">CYMTET_48125</name>
</gene>
<comment type="similarity">
    <text evidence="1">Belongs to the PIGL family.</text>
</comment>
<dbReference type="EMBL" id="LGRX02033224">
    <property type="protein sequence ID" value="KAK3242167.1"/>
    <property type="molecule type" value="Genomic_DNA"/>
</dbReference>
<dbReference type="Pfam" id="PF02585">
    <property type="entry name" value="PIG-L"/>
    <property type="match status" value="1"/>
</dbReference>
<keyword evidence="3" id="KW-0812">Transmembrane</keyword>
<evidence type="ECO:0000256" key="2">
    <source>
        <dbReference type="ARBA" id="ARBA00012176"/>
    </source>
</evidence>
<dbReference type="InterPro" id="IPR003737">
    <property type="entry name" value="GlcNAc_PI_deacetylase-related"/>
</dbReference>
<evidence type="ECO:0000256" key="1">
    <source>
        <dbReference type="ARBA" id="ARBA00006066"/>
    </source>
</evidence>
<dbReference type="SUPFAM" id="SSF102588">
    <property type="entry name" value="LmbE-like"/>
    <property type="match status" value="1"/>
</dbReference>
<dbReference type="AlphaFoldDB" id="A0AAE0EW19"/>
<sequence length="272" mass="30785">MVQIPLWATIWTFSAAVVPLAALLCLPLRRYLCRYVTDNDHVASWRRVALITAHPDDESMFFAPTIVSLIAAGLPVHILCLSTGDADGLGKVRSKEFELACRALKVKEEHIAVIDDQRLPDGLSTIWPLTVVQEHVRTFIQAHQIDTVITFDKSGVSGHNNHIAAHRAVERLIQQNETLEQPGSTVEGGNRTPLRAWQLITVPFVRKYLGTLDIIWSIMQMNIFGGICFISPNADMSLNAMRLHASQWVWYRRLFVRFARYSYVNTLHEIVC</sequence>